<dbReference type="Pfam" id="PF00754">
    <property type="entry name" value="F5_F8_type_C"/>
    <property type="match status" value="1"/>
</dbReference>
<keyword evidence="3" id="KW-1185">Reference proteome</keyword>
<gene>
    <name evidence="2" type="ORF">HERILL_LOCUS63</name>
</gene>
<protein>
    <recommendedName>
        <fullName evidence="1">F5/8 type C domain-containing protein</fullName>
    </recommendedName>
</protein>
<dbReference type="PROSITE" id="PS50022">
    <property type="entry name" value="FA58C_3"/>
    <property type="match status" value="1"/>
</dbReference>
<dbReference type="OMA" id="FFGRITV"/>
<dbReference type="EMBL" id="LR899009">
    <property type="protein sequence ID" value="CAD7076663.1"/>
    <property type="molecule type" value="Genomic_DNA"/>
</dbReference>
<proteinExistence type="predicted"/>
<dbReference type="InterPro" id="IPR008979">
    <property type="entry name" value="Galactose-bd-like_sf"/>
</dbReference>
<dbReference type="InParanoid" id="A0A7R8YL23"/>
<sequence>MDILKATKYKCSVSSVLNKDVKQFGKSFMFDGEEDTSWSSDQGQPQWITIQFEEPQTIERFRFQFQGGFAGNEGGVTIHGADGACLYDKAFYPEDINAVQMFPLDGRVEGATKVKFTFKSSTDFFGRIIVYKLELS</sequence>
<feature type="domain" description="F5/8 type C" evidence="1">
    <location>
        <begin position="1"/>
        <end position="64"/>
    </location>
</feature>
<accession>A0A7R8YL23</accession>
<dbReference type="AlphaFoldDB" id="A0A7R8YL23"/>
<evidence type="ECO:0000259" key="1">
    <source>
        <dbReference type="PROSITE" id="PS50022"/>
    </source>
</evidence>
<dbReference type="SUPFAM" id="SSF49785">
    <property type="entry name" value="Galactose-binding domain-like"/>
    <property type="match status" value="1"/>
</dbReference>
<dbReference type="FunCoup" id="A0A7R8YL23">
    <property type="interactions" value="21"/>
</dbReference>
<reference evidence="2 3" key="1">
    <citation type="submission" date="2020-11" db="EMBL/GenBank/DDBJ databases">
        <authorList>
            <person name="Wallbank WR R."/>
            <person name="Pardo Diaz C."/>
            <person name="Kozak K."/>
            <person name="Martin S."/>
            <person name="Jiggins C."/>
            <person name="Moest M."/>
            <person name="Warren A I."/>
            <person name="Generalovic N T."/>
            <person name="Byers J.R.P. K."/>
            <person name="Montejo-Kovacevich G."/>
            <person name="Yen C E."/>
        </authorList>
    </citation>
    <scope>NUCLEOTIDE SEQUENCE [LARGE SCALE GENOMIC DNA]</scope>
</reference>
<name>A0A7R8YL23_HERIL</name>
<dbReference type="Gene3D" id="2.60.120.260">
    <property type="entry name" value="Galactose-binding domain-like"/>
    <property type="match status" value="1"/>
</dbReference>
<dbReference type="InterPro" id="IPR000421">
    <property type="entry name" value="FA58C"/>
</dbReference>
<dbReference type="OrthoDB" id="10250488at2759"/>
<dbReference type="Proteomes" id="UP000594454">
    <property type="component" value="Chromosome 1"/>
</dbReference>
<organism evidence="2 3">
    <name type="scientific">Hermetia illucens</name>
    <name type="common">Black soldier fly</name>
    <dbReference type="NCBI Taxonomy" id="343691"/>
    <lineage>
        <taxon>Eukaryota</taxon>
        <taxon>Metazoa</taxon>
        <taxon>Ecdysozoa</taxon>
        <taxon>Arthropoda</taxon>
        <taxon>Hexapoda</taxon>
        <taxon>Insecta</taxon>
        <taxon>Pterygota</taxon>
        <taxon>Neoptera</taxon>
        <taxon>Endopterygota</taxon>
        <taxon>Diptera</taxon>
        <taxon>Brachycera</taxon>
        <taxon>Stratiomyomorpha</taxon>
        <taxon>Stratiomyidae</taxon>
        <taxon>Hermetiinae</taxon>
        <taxon>Hermetia</taxon>
    </lineage>
</organism>
<evidence type="ECO:0000313" key="3">
    <source>
        <dbReference type="Proteomes" id="UP000594454"/>
    </source>
</evidence>
<evidence type="ECO:0000313" key="2">
    <source>
        <dbReference type="EMBL" id="CAD7076663.1"/>
    </source>
</evidence>